<organism evidence="2 3">
    <name type="scientific">Nitrospirillum viridazoti CBAmc</name>
    <dbReference type="NCBI Taxonomy" id="1441467"/>
    <lineage>
        <taxon>Bacteria</taxon>
        <taxon>Pseudomonadati</taxon>
        <taxon>Pseudomonadota</taxon>
        <taxon>Alphaproteobacteria</taxon>
        <taxon>Rhodospirillales</taxon>
        <taxon>Azospirillaceae</taxon>
        <taxon>Nitrospirillum</taxon>
        <taxon>Nitrospirillum viridazoti</taxon>
    </lineage>
</organism>
<reference evidence="2 3" key="1">
    <citation type="submission" date="2017-06" db="EMBL/GenBank/DDBJ databases">
        <title>Complete genome sequence of Nitrospirillum amazonense strain CBAmC, an endophytic nitrogen-fixing and plant growth-promoting bacterium, isolated from sugarcane.</title>
        <authorList>
            <person name="Schwab S."/>
            <person name="dos Santos Teixeira K.R."/>
            <person name="Simoes Araujo J.L."/>
            <person name="Soares Vidal M."/>
            <person name="Borges de Freitas H.R."/>
            <person name="Rivello Crivelaro A.L."/>
            <person name="Bueno de Camargo Nunes A."/>
            <person name="dos Santos C.M."/>
            <person name="Palmeira da Silva Rosa D."/>
            <person name="da Silva Padilha D."/>
            <person name="da Silva E."/>
            <person name="Araujo Terra L."/>
            <person name="Soares Mendes V."/>
            <person name="Farinelli L."/>
            <person name="Magalhaes Cruz L."/>
            <person name="Baldani J.I."/>
        </authorList>
    </citation>
    <scope>NUCLEOTIDE SEQUENCE [LARGE SCALE GENOMIC DNA]</scope>
    <source>
        <strain evidence="2 3">CBAmC</strain>
    </source>
</reference>
<keyword evidence="3" id="KW-1185">Reference proteome</keyword>
<dbReference type="RefSeq" id="WP_088872776.1">
    <property type="nucleotide sequence ID" value="NZ_CP022111.1"/>
</dbReference>
<gene>
    <name evidence="2" type="ORF">Y958_14370</name>
</gene>
<dbReference type="AlphaFoldDB" id="A0A248JVK7"/>
<keyword evidence="1" id="KW-0472">Membrane</keyword>
<name>A0A248JVK7_9PROT</name>
<dbReference type="Proteomes" id="UP000197153">
    <property type="component" value="Chromosome 2"/>
</dbReference>
<protein>
    <submittedName>
        <fullName evidence="2">Uncharacterized protein</fullName>
    </submittedName>
</protein>
<accession>A0A248JVK7</accession>
<proteinExistence type="predicted"/>
<dbReference type="EMBL" id="CP022111">
    <property type="protein sequence ID" value="ASG22158.1"/>
    <property type="molecule type" value="Genomic_DNA"/>
</dbReference>
<sequence length="266" mass="28839">MTTPSENSIAVVTPTVLPLFPRLCLMMVATPEEVEDRMGDLEESYVNALAFLGPDAALSRYRRDIASSILAIASRRLENLVLLRFLDRGRLLQSLATIAVAFAVCYAMMSVLVPTPWWMRAGLHSYPGQFRGFNLPDYPVCQAWTDYQGRSRLARDLRGPGVHVTEVTTRGAVRQGAEQDLAILLPQAAKVTAIYCGISRPGAGKAAVEECSRGGCGTGVSAFVEDSAYVKGRVLTLAMSTRSAAPEDGVTGHFWIAWRGDDTSVP</sequence>
<evidence type="ECO:0000313" key="2">
    <source>
        <dbReference type="EMBL" id="ASG22158.1"/>
    </source>
</evidence>
<keyword evidence="1" id="KW-0812">Transmembrane</keyword>
<feature type="transmembrane region" description="Helical" evidence="1">
    <location>
        <begin position="91"/>
        <end position="113"/>
    </location>
</feature>
<evidence type="ECO:0000256" key="1">
    <source>
        <dbReference type="SAM" id="Phobius"/>
    </source>
</evidence>
<dbReference type="KEGG" id="nao:Y958_14370"/>
<keyword evidence="1" id="KW-1133">Transmembrane helix</keyword>
<evidence type="ECO:0000313" key="3">
    <source>
        <dbReference type="Proteomes" id="UP000197153"/>
    </source>
</evidence>